<dbReference type="InterPro" id="IPR042099">
    <property type="entry name" value="ANL_N_sf"/>
</dbReference>
<keyword evidence="6" id="KW-1185">Reference proteome</keyword>
<accession>A0ABY4YXP8</accession>
<dbReference type="SUPFAM" id="SSF56801">
    <property type="entry name" value="Acetyl-CoA synthetase-like"/>
    <property type="match status" value="1"/>
</dbReference>
<dbReference type="Pfam" id="PF13193">
    <property type="entry name" value="AMP-binding_C"/>
    <property type="match status" value="1"/>
</dbReference>
<protein>
    <submittedName>
        <fullName evidence="5">Acyl--CoA ligase</fullName>
    </submittedName>
</protein>
<dbReference type="InterPro" id="IPR020845">
    <property type="entry name" value="AMP-binding_CS"/>
</dbReference>
<dbReference type="Gene3D" id="3.30.300.30">
    <property type="match status" value="1"/>
</dbReference>
<dbReference type="InterPro" id="IPR000873">
    <property type="entry name" value="AMP-dep_synth/lig_dom"/>
</dbReference>
<dbReference type="GO" id="GO:0016874">
    <property type="term" value="F:ligase activity"/>
    <property type="evidence" value="ECO:0007669"/>
    <property type="project" value="UniProtKB-KW"/>
</dbReference>
<name>A0ABY4YXP8_9MICO</name>
<dbReference type="Gene3D" id="3.40.50.12780">
    <property type="entry name" value="N-terminal domain of ligase-like"/>
    <property type="match status" value="1"/>
</dbReference>
<dbReference type="InterPro" id="IPR045851">
    <property type="entry name" value="AMP-bd_C_sf"/>
</dbReference>
<organism evidence="5 6">
    <name type="scientific">Ornithinimicrobium faecis</name>
    <dbReference type="NCBI Taxonomy" id="2934158"/>
    <lineage>
        <taxon>Bacteria</taxon>
        <taxon>Bacillati</taxon>
        <taxon>Actinomycetota</taxon>
        <taxon>Actinomycetes</taxon>
        <taxon>Micrococcales</taxon>
        <taxon>Ornithinimicrobiaceae</taxon>
        <taxon>Ornithinimicrobium</taxon>
    </lineage>
</organism>
<proteinExistence type="inferred from homology"/>
<dbReference type="PROSITE" id="PS00455">
    <property type="entry name" value="AMP_BINDING"/>
    <property type="match status" value="1"/>
</dbReference>
<dbReference type="PANTHER" id="PTHR43201:SF5">
    <property type="entry name" value="MEDIUM-CHAIN ACYL-COA LIGASE ACSF2, MITOCHONDRIAL"/>
    <property type="match status" value="1"/>
</dbReference>
<gene>
    <name evidence="5" type="ORF">NF556_07710</name>
</gene>
<reference evidence="5" key="1">
    <citation type="submission" date="2022-06" db="EMBL/GenBank/DDBJ databases">
        <title>Ornithinimicrobium HY1793.</title>
        <authorList>
            <person name="Huang Y."/>
        </authorList>
    </citation>
    <scope>NUCLEOTIDE SEQUENCE</scope>
    <source>
        <strain evidence="5">HY1793</strain>
    </source>
</reference>
<dbReference type="Proteomes" id="UP001056455">
    <property type="component" value="Chromosome"/>
</dbReference>
<evidence type="ECO:0000259" key="4">
    <source>
        <dbReference type="Pfam" id="PF13193"/>
    </source>
</evidence>
<evidence type="ECO:0000256" key="1">
    <source>
        <dbReference type="ARBA" id="ARBA00006432"/>
    </source>
</evidence>
<evidence type="ECO:0000256" key="2">
    <source>
        <dbReference type="ARBA" id="ARBA00022598"/>
    </source>
</evidence>
<keyword evidence="2 5" id="KW-0436">Ligase</keyword>
<evidence type="ECO:0000313" key="5">
    <source>
        <dbReference type="EMBL" id="USQ81524.1"/>
    </source>
</evidence>
<dbReference type="EMBL" id="CP099489">
    <property type="protein sequence ID" value="USQ81524.1"/>
    <property type="molecule type" value="Genomic_DNA"/>
</dbReference>
<feature type="domain" description="AMP-binding enzyme C-terminal" evidence="4">
    <location>
        <begin position="430"/>
        <end position="505"/>
    </location>
</feature>
<evidence type="ECO:0000313" key="6">
    <source>
        <dbReference type="Proteomes" id="UP001056455"/>
    </source>
</evidence>
<sequence>MSSLDTADAFGQRISDAVPRHAESAPDRVALISHDWTLTYRELADEVDRHAAALLAAGVERGDRVALMATPGPTFVISFLATASIGAVWQGLNPRYSSRELTFVLQDAAPRLVFSTIGGDDATALVEALADVGPQPLIPLHHRKDLEAFNAAGEQTDAADLAAYRSVVDPADPALIVYTSGSTGTPKGALLRHSGLVRLAHVEAAAWAVEDPVMICNLPVNHIASVGDLVSVPLVAGATLLLREGFDADELLADIAAHRITTLFQIPTQLQRLGSHPDFARTDLSSLQVVAWGGSPLPAESLRIYREAGVRLVSTYGLTEATSSVTYSTPGASDEALLHTVGAPDPGMNVRILGEDGQWTTTGTGEICVRHDTVLAGYLNLPDATAEAFTADGWLRTGDVGHLREDGNLVLVGRTKEMFKSGGYNIYPREIEAVIEAHPDTQMCAVVPRPDPDFHEVGVAFVQPRPGSQLDAETLRLWCRDQLANFKIPKTFVFLDQLPLLPVGKVDKFALRAAAADGLTDAGTRP</sequence>
<dbReference type="RefSeq" id="WP_252595040.1">
    <property type="nucleotide sequence ID" value="NZ_CP099489.1"/>
</dbReference>
<comment type="similarity">
    <text evidence="1">Belongs to the ATP-dependent AMP-binding enzyme family.</text>
</comment>
<dbReference type="PANTHER" id="PTHR43201">
    <property type="entry name" value="ACYL-COA SYNTHETASE"/>
    <property type="match status" value="1"/>
</dbReference>
<evidence type="ECO:0000259" key="3">
    <source>
        <dbReference type="Pfam" id="PF00501"/>
    </source>
</evidence>
<feature type="domain" description="AMP-dependent synthetase/ligase" evidence="3">
    <location>
        <begin position="20"/>
        <end position="379"/>
    </location>
</feature>
<dbReference type="InterPro" id="IPR025110">
    <property type="entry name" value="AMP-bd_C"/>
</dbReference>
<dbReference type="Pfam" id="PF00501">
    <property type="entry name" value="AMP-binding"/>
    <property type="match status" value="1"/>
</dbReference>